<gene>
    <name evidence="2" type="ORF">C493_21446</name>
</gene>
<evidence type="ECO:0000313" key="3">
    <source>
        <dbReference type="Proteomes" id="UP000011602"/>
    </source>
</evidence>
<dbReference type="PATRIC" id="fig|1227499.3.peg.4403"/>
<evidence type="ECO:0000256" key="1">
    <source>
        <dbReference type="SAM" id="MobiDB-lite"/>
    </source>
</evidence>
<dbReference type="Pfam" id="PF19109">
    <property type="entry name" value="DUF5796"/>
    <property type="match status" value="1"/>
</dbReference>
<feature type="compositionally biased region" description="Acidic residues" evidence="1">
    <location>
        <begin position="201"/>
        <end position="214"/>
    </location>
</feature>
<feature type="region of interest" description="Disordered" evidence="1">
    <location>
        <begin position="174"/>
        <end position="222"/>
    </location>
</feature>
<dbReference type="eggNOG" id="arCOG04608">
    <property type="taxonomic scope" value="Archaea"/>
</dbReference>
<name>L9WHB0_9EURY</name>
<feature type="compositionally biased region" description="Basic and acidic residues" evidence="1">
    <location>
        <begin position="174"/>
        <end position="185"/>
    </location>
</feature>
<organism evidence="2 3">
    <name type="scientific">Natronolimnohabitans innermongolicus JCM 12255</name>
    <dbReference type="NCBI Taxonomy" id="1227499"/>
    <lineage>
        <taxon>Archaea</taxon>
        <taxon>Methanobacteriati</taxon>
        <taxon>Methanobacteriota</taxon>
        <taxon>Stenosarchaea group</taxon>
        <taxon>Halobacteria</taxon>
        <taxon>Halobacteriales</taxon>
        <taxon>Natrialbaceae</taxon>
        <taxon>Natronolimnohabitans</taxon>
    </lineage>
</organism>
<evidence type="ECO:0000313" key="2">
    <source>
        <dbReference type="EMBL" id="ELY48895.1"/>
    </source>
</evidence>
<comment type="caution">
    <text evidence="2">The sequence shown here is derived from an EMBL/GenBank/DDBJ whole genome shotgun (WGS) entry which is preliminary data.</text>
</comment>
<dbReference type="EMBL" id="AOHZ01000107">
    <property type="protein sequence ID" value="ELY48895.1"/>
    <property type="molecule type" value="Genomic_DNA"/>
</dbReference>
<protein>
    <submittedName>
        <fullName evidence="2">Uncharacterized protein</fullName>
    </submittedName>
</protein>
<dbReference type="AlphaFoldDB" id="L9WHB0"/>
<sequence>MTRAIGAVSAPVRRARDEIEGGRTHRFSAVPANRTSMSARNNVAPSTIGVDFVEGGVVVEYLDGRDVFYHGPPKPVEGAITTPPGKEVHVLVTDPDGVEGVMTYINDRNTHDDILESTGVGRVMLEGDDEETLFPGVSVSTEAYSIRVEADLSVVDGRVFVFAEDEMSEHAYELVDDVDATRGDSSEFDADSNDGKRAEGPENDEENTESDDADDNNRPERE</sequence>
<dbReference type="InterPro" id="IPR043814">
    <property type="entry name" value="DUF5796"/>
</dbReference>
<accession>L9WHB0</accession>
<reference evidence="2 3" key="1">
    <citation type="journal article" date="2014" name="PLoS Genet.">
        <title>Phylogenetically driven sequencing of extremely halophilic archaea reveals strategies for static and dynamic osmo-response.</title>
        <authorList>
            <person name="Becker E.A."/>
            <person name="Seitzer P.M."/>
            <person name="Tritt A."/>
            <person name="Larsen D."/>
            <person name="Krusor M."/>
            <person name="Yao A.I."/>
            <person name="Wu D."/>
            <person name="Madern D."/>
            <person name="Eisen J.A."/>
            <person name="Darling A.E."/>
            <person name="Facciotti M.T."/>
        </authorList>
    </citation>
    <scope>NUCLEOTIDE SEQUENCE [LARGE SCALE GENOMIC DNA]</scope>
    <source>
        <strain evidence="2 3">JCM 12255</strain>
    </source>
</reference>
<keyword evidence="3" id="KW-1185">Reference proteome</keyword>
<dbReference type="STRING" id="1227499.C493_21446"/>
<proteinExistence type="predicted"/>
<dbReference type="Proteomes" id="UP000011602">
    <property type="component" value="Unassembled WGS sequence"/>
</dbReference>